<organism evidence="1 2">
    <name type="scientific">Phytophthora fragariae</name>
    <dbReference type="NCBI Taxonomy" id="53985"/>
    <lineage>
        <taxon>Eukaryota</taxon>
        <taxon>Sar</taxon>
        <taxon>Stramenopiles</taxon>
        <taxon>Oomycota</taxon>
        <taxon>Peronosporomycetes</taxon>
        <taxon>Peronosporales</taxon>
        <taxon>Peronosporaceae</taxon>
        <taxon>Phytophthora</taxon>
    </lineage>
</organism>
<dbReference type="AlphaFoldDB" id="A0A6G0JCQ4"/>
<dbReference type="Proteomes" id="UP000488956">
    <property type="component" value="Unassembled WGS sequence"/>
</dbReference>
<proteinExistence type="predicted"/>
<sequence>MRHPVAAAQVGDERHAAQRRAVRARGVAVRAQFAGGCNGAKTRFSPALTRSASRDSGPARMEVKADVYMTITDLDLLSVLELMEAVQLFASEESVFKHGSRLTTSTRAVAK</sequence>
<accession>A0A6G0JCQ4</accession>
<protein>
    <submittedName>
        <fullName evidence="1">Uncharacterized protein</fullName>
    </submittedName>
</protein>
<gene>
    <name evidence="1" type="ORF">PF010_g33291</name>
</gene>
<evidence type="ECO:0000313" key="2">
    <source>
        <dbReference type="Proteomes" id="UP000488956"/>
    </source>
</evidence>
<dbReference type="EMBL" id="QXFX01012626">
    <property type="protein sequence ID" value="KAE9041184.1"/>
    <property type="molecule type" value="Genomic_DNA"/>
</dbReference>
<comment type="caution">
    <text evidence="1">The sequence shown here is derived from an EMBL/GenBank/DDBJ whole genome shotgun (WGS) entry which is preliminary data.</text>
</comment>
<reference evidence="1 2" key="1">
    <citation type="submission" date="2018-09" db="EMBL/GenBank/DDBJ databases">
        <title>Genomic investigation of the strawberry pathogen Phytophthora fragariae indicates pathogenicity is determined by transcriptional variation in three key races.</title>
        <authorList>
            <person name="Adams T.M."/>
            <person name="Armitage A.D."/>
            <person name="Sobczyk M.K."/>
            <person name="Bates H.J."/>
            <person name="Dunwell J.M."/>
            <person name="Nellist C.F."/>
            <person name="Harrison R.J."/>
        </authorList>
    </citation>
    <scope>NUCLEOTIDE SEQUENCE [LARGE SCALE GENOMIC DNA]</scope>
    <source>
        <strain evidence="1 2">ONT-3</strain>
    </source>
</reference>
<name>A0A6G0JCQ4_9STRA</name>
<evidence type="ECO:0000313" key="1">
    <source>
        <dbReference type="EMBL" id="KAE9041184.1"/>
    </source>
</evidence>